<evidence type="ECO:0000256" key="4">
    <source>
        <dbReference type="ARBA" id="ARBA00022528"/>
    </source>
</evidence>
<evidence type="ECO:0000256" key="16">
    <source>
        <dbReference type="ARBA" id="ARBA00024013"/>
    </source>
</evidence>
<dbReference type="EMBL" id="MNUE01000028">
    <property type="protein sequence ID" value="OJD33674.1"/>
    <property type="molecule type" value="Genomic_DNA"/>
</dbReference>
<protein>
    <submittedName>
        <fullName evidence="19">p-loop containing nucleoside triphosphate hydrolase protein</fullName>
    </submittedName>
</protein>
<dbReference type="PANTHER" id="PTHR10903">
    <property type="entry name" value="GTPASE, IMAP FAMILY MEMBER-RELATED"/>
    <property type="match status" value="1"/>
</dbReference>
<keyword evidence="3" id="KW-0813">Transport</keyword>
<dbReference type="Pfam" id="PF04548">
    <property type="entry name" value="AIG1"/>
    <property type="match status" value="1"/>
</dbReference>
<keyword evidence="5" id="KW-0934">Plastid</keyword>
<dbReference type="PANTHER" id="PTHR10903:SF135">
    <property type="entry name" value="TRANSLOCASE OF CHLOROPLAST 120, CHLOROPLASTIC-RELATED"/>
    <property type="match status" value="1"/>
</dbReference>
<feature type="coiled-coil region" evidence="17">
    <location>
        <begin position="221"/>
        <end position="273"/>
    </location>
</feature>
<keyword evidence="13" id="KW-1133">Transmembrane helix</keyword>
<dbReference type="GO" id="GO:0016787">
    <property type="term" value="F:hydrolase activity"/>
    <property type="evidence" value="ECO:0007669"/>
    <property type="project" value="UniProtKB-KW"/>
</dbReference>
<dbReference type="InterPro" id="IPR045058">
    <property type="entry name" value="GIMA/IAN/Toc"/>
</dbReference>
<dbReference type="GO" id="GO:0005525">
    <property type="term" value="F:GTP binding"/>
    <property type="evidence" value="ECO:0007669"/>
    <property type="project" value="UniProtKB-KW"/>
</dbReference>
<evidence type="ECO:0000256" key="8">
    <source>
        <dbReference type="ARBA" id="ARBA00022741"/>
    </source>
</evidence>
<dbReference type="Proteomes" id="UP000183809">
    <property type="component" value="Unassembled WGS sequence"/>
</dbReference>
<dbReference type="Gene3D" id="3.40.50.300">
    <property type="entry name" value="P-loop containing nucleotide triphosphate hydrolases"/>
    <property type="match status" value="1"/>
</dbReference>
<dbReference type="OrthoDB" id="8954335at2759"/>
<evidence type="ECO:0000256" key="6">
    <source>
        <dbReference type="ARBA" id="ARBA00022692"/>
    </source>
</evidence>
<keyword evidence="8" id="KW-0547">Nucleotide-binding</keyword>
<comment type="cofactor">
    <cofactor evidence="1">
        <name>Mg(2+)</name>
        <dbReference type="ChEBI" id="CHEBI:18420"/>
    </cofactor>
</comment>
<keyword evidence="20" id="KW-1185">Reference proteome</keyword>
<comment type="subcellular location">
    <subcellularLocation>
        <location evidence="2">Membrane</location>
        <topology evidence="2">Single-pass membrane protein</topology>
    </subcellularLocation>
    <subcellularLocation>
        <location evidence="16">Plastid</location>
        <location evidence="16">Chloroplast outer membrane</location>
    </subcellularLocation>
</comment>
<evidence type="ECO:0000256" key="11">
    <source>
        <dbReference type="ARBA" id="ARBA00022842"/>
    </source>
</evidence>
<organism evidence="19 20">
    <name type="scientific">Diplodia corticola</name>
    <dbReference type="NCBI Taxonomy" id="236234"/>
    <lineage>
        <taxon>Eukaryota</taxon>
        <taxon>Fungi</taxon>
        <taxon>Dikarya</taxon>
        <taxon>Ascomycota</taxon>
        <taxon>Pezizomycotina</taxon>
        <taxon>Dothideomycetes</taxon>
        <taxon>Dothideomycetes incertae sedis</taxon>
        <taxon>Botryosphaeriales</taxon>
        <taxon>Botryosphaeriaceae</taxon>
        <taxon>Diplodia</taxon>
    </lineage>
</organism>
<evidence type="ECO:0000256" key="12">
    <source>
        <dbReference type="ARBA" id="ARBA00022927"/>
    </source>
</evidence>
<keyword evidence="9 19" id="KW-0378">Hydrolase</keyword>
<accession>A0A1J9R095</accession>
<keyword evidence="10" id="KW-1002">Plastid outer membrane</keyword>
<evidence type="ECO:0000313" key="20">
    <source>
        <dbReference type="Proteomes" id="UP000183809"/>
    </source>
</evidence>
<keyword evidence="14" id="KW-0342">GTP-binding</keyword>
<dbReference type="GeneID" id="31013942"/>
<evidence type="ECO:0000256" key="2">
    <source>
        <dbReference type="ARBA" id="ARBA00004167"/>
    </source>
</evidence>
<name>A0A1J9R095_9PEZI</name>
<evidence type="ECO:0000256" key="5">
    <source>
        <dbReference type="ARBA" id="ARBA00022640"/>
    </source>
</evidence>
<keyword evidence="4" id="KW-0150">Chloroplast</keyword>
<evidence type="ECO:0000256" key="13">
    <source>
        <dbReference type="ARBA" id="ARBA00022989"/>
    </source>
</evidence>
<dbReference type="STRING" id="236234.A0A1J9R095"/>
<evidence type="ECO:0000259" key="18">
    <source>
        <dbReference type="Pfam" id="PF04548"/>
    </source>
</evidence>
<evidence type="ECO:0000256" key="9">
    <source>
        <dbReference type="ARBA" id="ARBA00022801"/>
    </source>
</evidence>
<keyword evidence="7" id="KW-0479">Metal-binding</keyword>
<dbReference type="SUPFAM" id="SSF52540">
    <property type="entry name" value="P-loop containing nucleoside triphosphate hydrolases"/>
    <property type="match status" value="1"/>
</dbReference>
<evidence type="ECO:0000256" key="7">
    <source>
        <dbReference type="ARBA" id="ARBA00022723"/>
    </source>
</evidence>
<evidence type="ECO:0000256" key="1">
    <source>
        <dbReference type="ARBA" id="ARBA00001946"/>
    </source>
</evidence>
<evidence type="ECO:0000256" key="10">
    <source>
        <dbReference type="ARBA" id="ARBA00022805"/>
    </source>
</evidence>
<evidence type="ECO:0000313" key="19">
    <source>
        <dbReference type="EMBL" id="OJD33674.1"/>
    </source>
</evidence>
<gene>
    <name evidence="19" type="ORF">BKCO1_2800033</name>
</gene>
<dbReference type="InterPro" id="IPR027417">
    <property type="entry name" value="P-loop_NTPase"/>
</dbReference>
<evidence type="ECO:0000256" key="17">
    <source>
        <dbReference type="SAM" id="Coils"/>
    </source>
</evidence>
<evidence type="ECO:0000256" key="3">
    <source>
        <dbReference type="ARBA" id="ARBA00022448"/>
    </source>
</evidence>
<dbReference type="CDD" id="cd00882">
    <property type="entry name" value="Ras_like_GTPase"/>
    <property type="match status" value="1"/>
</dbReference>
<evidence type="ECO:0000256" key="15">
    <source>
        <dbReference type="ARBA" id="ARBA00023136"/>
    </source>
</evidence>
<reference evidence="19 20" key="1">
    <citation type="submission" date="2016-10" db="EMBL/GenBank/DDBJ databases">
        <title>Proteomics and genomics reveal pathogen-plant mechanisms compatible with a hemibiotrophic lifestyle of Diplodia corticola.</title>
        <authorList>
            <person name="Fernandes I."/>
            <person name="De Jonge R."/>
            <person name="Van De Peer Y."/>
            <person name="Devreese B."/>
            <person name="Alves A."/>
            <person name="Esteves A.C."/>
        </authorList>
    </citation>
    <scope>NUCLEOTIDE SEQUENCE [LARGE SCALE GENOMIC DNA]</scope>
    <source>
        <strain evidence="19 20">CBS 112549</strain>
    </source>
</reference>
<feature type="domain" description="AIG1-type G" evidence="18">
    <location>
        <begin position="15"/>
        <end position="144"/>
    </location>
</feature>
<comment type="caution">
    <text evidence="19">The sequence shown here is derived from an EMBL/GenBank/DDBJ whole genome shotgun (WGS) entry which is preliminary data.</text>
</comment>
<keyword evidence="11" id="KW-0460">Magnesium</keyword>
<dbReference type="AlphaFoldDB" id="A0A1J9R095"/>
<dbReference type="GO" id="GO:0046872">
    <property type="term" value="F:metal ion binding"/>
    <property type="evidence" value="ECO:0007669"/>
    <property type="project" value="UniProtKB-KW"/>
</dbReference>
<proteinExistence type="predicted"/>
<keyword evidence="17" id="KW-0175">Coiled coil</keyword>
<keyword evidence="12" id="KW-0653">Protein transport</keyword>
<dbReference type="RefSeq" id="XP_020129934.1">
    <property type="nucleotide sequence ID" value="XM_020273681.1"/>
</dbReference>
<dbReference type="GO" id="GO:0016020">
    <property type="term" value="C:membrane"/>
    <property type="evidence" value="ECO:0007669"/>
    <property type="project" value="UniProtKB-SubCell"/>
</dbReference>
<dbReference type="InterPro" id="IPR006703">
    <property type="entry name" value="G_AIG1"/>
</dbReference>
<keyword evidence="6" id="KW-0812">Transmembrane</keyword>
<evidence type="ECO:0000256" key="14">
    <source>
        <dbReference type="ARBA" id="ARBA00023134"/>
    </source>
</evidence>
<dbReference type="GO" id="GO:0015031">
    <property type="term" value="P:protein transport"/>
    <property type="evidence" value="ECO:0007669"/>
    <property type="project" value="UniProtKB-KW"/>
</dbReference>
<sequence length="329" mass="36409">MSAEPSYRTEAAPMVMVVGLTGSGKSYFINRLVGREVVQEGSSMKSCTHSCQLVGAEVGRSKVLLLDTPGFDDTFRPDSEILSEIAHILAAQYEVGVQLKGVVYMQRITDMRMTGSSINTLNIFKEICGEAALKNVLLVTSMWDQVDEAVGAQRERELRDEFWAYMLGHGATISRFHGDTHSAVALASQILVQDRVVLRLQEELVDHGRPLNETAAGALVNDSLEVVKAQYEKELADLERLKRDLVESDRALKSKIQKDFVREQQRLRSAEQQQSSLRAPVGAHVQRSVQRARSGGGGGLLDWGFRLLPTVLGLLGLSSNVFERLLDIR</sequence>
<keyword evidence="15" id="KW-0472">Membrane</keyword>